<name>A0ABP4WLR4_9MICO</name>
<gene>
    <name evidence="2" type="ORF">GCM10009810_12330</name>
</gene>
<accession>A0ABP4WLR4</accession>
<keyword evidence="3" id="KW-1185">Reference proteome</keyword>
<organism evidence="2 3">
    <name type="scientific">Nostocoides vanveenii</name>
    <dbReference type="NCBI Taxonomy" id="330835"/>
    <lineage>
        <taxon>Bacteria</taxon>
        <taxon>Bacillati</taxon>
        <taxon>Actinomycetota</taxon>
        <taxon>Actinomycetes</taxon>
        <taxon>Micrococcales</taxon>
        <taxon>Intrasporangiaceae</taxon>
        <taxon>Nostocoides</taxon>
    </lineage>
</organism>
<reference evidence="3" key="1">
    <citation type="journal article" date="2019" name="Int. J. Syst. Evol. Microbiol.">
        <title>The Global Catalogue of Microorganisms (GCM) 10K type strain sequencing project: providing services to taxonomists for standard genome sequencing and annotation.</title>
        <authorList>
            <consortium name="The Broad Institute Genomics Platform"/>
            <consortium name="The Broad Institute Genome Sequencing Center for Infectious Disease"/>
            <person name="Wu L."/>
            <person name="Ma J."/>
        </authorList>
    </citation>
    <scope>NUCLEOTIDE SEQUENCE [LARGE SCALE GENOMIC DNA]</scope>
    <source>
        <strain evidence="3">JCM 15591</strain>
    </source>
</reference>
<dbReference type="Proteomes" id="UP001501475">
    <property type="component" value="Unassembled WGS sequence"/>
</dbReference>
<dbReference type="EMBL" id="BAAAPN010000033">
    <property type="protein sequence ID" value="GAA1754046.1"/>
    <property type="molecule type" value="Genomic_DNA"/>
</dbReference>
<evidence type="ECO:0008006" key="4">
    <source>
        <dbReference type="Google" id="ProtNLM"/>
    </source>
</evidence>
<evidence type="ECO:0000256" key="1">
    <source>
        <dbReference type="SAM" id="MobiDB-lite"/>
    </source>
</evidence>
<protein>
    <recommendedName>
        <fullName evidence="4">Transposase</fullName>
    </recommendedName>
</protein>
<comment type="caution">
    <text evidence="2">The sequence shown here is derived from an EMBL/GenBank/DDBJ whole genome shotgun (WGS) entry which is preliminary data.</text>
</comment>
<proteinExistence type="predicted"/>
<feature type="compositionally biased region" description="Polar residues" evidence="1">
    <location>
        <begin position="13"/>
        <end position="23"/>
    </location>
</feature>
<evidence type="ECO:0000313" key="3">
    <source>
        <dbReference type="Proteomes" id="UP001501475"/>
    </source>
</evidence>
<sequence>MEEQAVREPAGSVRTTALQTTRAGSGVLKVSHRGRQLARALAKLATCVYPDSNWHIAASLVKARAEQA</sequence>
<evidence type="ECO:0000313" key="2">
    <source>
        <dbReference type="EMBL" id="GAA1754046.1"/>
    </source>
</evidence>
<feature type="region of interest" description="Disordered" evidence="1">
    <location>
        <begin position="1"/>
        <end position="25"/>
    </location>
</feature>